<gene>
    <name evidence="3" type="ORF">J0A66_02460</name>
</gene>
<dbReference type="InterPro" id="IPR011856">
    <property type="entry name" value="tRNA_endonuc-like_dom_sf"/>
</dbReference>
<dbReference type="InterPro" id="IPR003509">
    <property type="entry name" value="UPF0102_YraN-like"/>
</dbReference>
<dbReference type="NCBIfam" id="TIGR00252">
    <property type="entry name" value="YraN family protein"/>
    <property type="match status" value="1"/>
</dbReference>
<evidence type="ECO:0000256" key="2">
    <source>
        <dbReference type="HAMAP-Rule" id="MF_00048"/>
    </source>
</evidence>
<dbReference type="RefSeq" id="WP_206572174.1">
    <property type="nucleotide sequence ID" value="NZ_JAFKCV010000001.1"/>
</dbReference>
<reference evidence="3" key="1">
    <citation type="submission" date="2021-03" db="EMBL/GenBank/DDBJ databases">
        <title>novel species isolated from a fishpond in China.</title>
        <authorList>
            <person name="Lu H."/>
            <person name="Cai Z."/>
        </authorList>
    </citation>
    <scope>NUCLEOTIDE SEQUENCE</scope>
    <source>
        <strain evidence="3">JCM 30855</strain>
    </source>
</reference>
<sequence length="119" mass="13946">MPRIRQLLSGLLGRQAEDLACRYLCAQGLELIERNYRCKMGEIDLVMRHRQELVFVEVKYRSSTRHGQAAEYFDDRKRRKFEAALSHYLSSKGHNPAQIPHRIDLVAINGQDIQWITHL</sequence>
<dbReference type="PANTHER" id="PTHR34039">
    <property type="entry name" value="UPF0102 PROTEIN YRAN"/>
    <property type="match status" value="1"/>
</dbReference>
<dbReference type="AlphaFoldDB" id="A0A939DK88"/>
<evidence type="ECO:0000313" key="3">
    <source>
        <dbReference type="EMBL" id="MBN7824079.1"/>
    </source>
</evidence>
<dbReference type="Gene3D" id="3.40.1350.10">
    <property type="match status" value="1"/>
</dbReference>
<dbReference type="PANTHER" id="PTHR34039:SF1">
    <property type="entry name" value="UPF0102 PROTEIN YRAN"/>
    <property type="match status" value="1"/>
</dbReference>
<dbReference type="InterPro" id="IPR011335">
    <property type="entry name" value="Restrct_endonuc-II-like"/>
</dbReference>
<dbReference type="NCBIfam" id="NF009150">
    <property type="entry name" value="PRK12497.1-3"/>
    <property type="match status" value="1"/>
</dbReference>
<dbReference type="GO" id="GO:0003676">
    <property type="term" value="F:nucleic acid binding"/>
    <property type="evidence" value="ECO:0007669"/>
    <property type="project" value="InterPro"/>
</dbReference>
<organism evidence="3 4">
    <name type="scientific">Bowmanella dokdonensis</name>
    <dbReference type="NCBI Taxonomy" id="751969"/>
    <lineage>
        <taxon>Bacteria</taxon>
        <taxon>Pseudomonadati</taxon>
        <taxon>Pseudomonadota</taxon>
        <taxon>Gammaproteobacteria</taxon>
        <taxon>Alteromonadales</taxon>
        <taxon>Alteromonadaceae</taxon>
        <taxon>Bowmanella</taxon>
    </lineage>
</organism>
<name>A0A939DK88_9ALTE</name>
<dbReference type="EMBL" id="JAFKCV010000001">
    <property type="protein sequence ID" value="MBN7824079.1"/>
    <property type="molecule type" value="Genomic_DNA"/>
</dbReference>
<proteinExistence type="inferred from homology"/>
<keyword evidence="4" id="KW-1185">Reference proteome</keyword>
<evidence type="ECO:0000256" key="1">
    <source>
        <dbReference type="ARBA" id="ARBA00006738"/>
    </source>
</evidence>
<comment type="caution">
    <text evidence="3">The sequence shown here is derived from an EMBL/GenBank/DDBJ whole genome shotgun (WGS) entry which is preliminary data.</text>
</comment>
<dbReference type="HAMAP" id="MF_00048">
    <property type="entry name" value="UPF0102"/>
    <property type="match status" value="1"/>
</dbReference>
<dbReference type="CDD" id="cd20736">
    <property type="entry name" value="PoNe_Nuclease"/>
    <property type="match status" value="1"/>
</dbReference>
<dbReference type="Proteomes" id="UP000664654">
    <property type="component" value="Unassembled WGS sequence"/>
</dbReference>
<dbReference type="Pfam" id="PF02021">
    <property type="entry name" value="UPF0102"/>
    <property type="match status" value="1"/>
</dbReference>
<evidence type="ECO:0000313" key="4">
    <source>
        <dbReference type="Proteomes" id="UP000664654"/>
    </source>
</evidence>
<comment type="similarity">
    <text evidence="1 2">Belongs to the UPF0102 family.</text>
</comment>
<protein>
    <recommendedName>
        <fullName evidence="2">UPF0102 protein J0A66_02460</fullName>
    </recommendedName>
</protein>
<dbReference type="SUPFAM" id="SSF52980">
    <property type="entry name" value="Restriction endonuclease-like"/>
    <property type="match status" value="1"/>
</dbReference>
<accession>A0A939DK88</accession>